<protein>
    <submittedName>
        <fullName evidence="1">Uncharacterized protein</fullName>
    </submittedName>
</protein>
<organism evidence="1 2">
    <name type="scientific">Arcticibacter svalbardensis MN12-7</name>
    <dbReference type="NCBI Taxonomy" id="1150600"/>
    <lineage>
        <taxon>Bacteria</taxon>
        <taxon>Pseudomonadati</taxon>
        <taxon>Bacteroidota</taxon>
        <taxon>Sphingobacteriia</taxon>
        <taxon>Sphingobacteriales</taxon>
        <taxon>Sphingobacteriaceae</taxon>
        <taxon>Arcticibacter</taxon>
    </lineage>
</organism>
<gene>
    <name evidence="1" type="ORF">ADIARSV_2909</name>
</gene>
<accession>R9GQB3</accession>
<evidence type="ECO:0000313" key="2">
    <source>
        <dbReference type="Proteomes" id="UP000014174"/>
    </source>
</evidence>
<sequence length="53" mass="5974">MVVQRESNNPVWGWANPNEKITITTSWGAKSEGIAKVDSTWKMKLKTPNRSSL</sequence>
<name>R9GQB3_9SPHI</name>
<proteinExistence type="predicted"/>
<dbReference type="RefSeq" id="WP_016196140.1">
    <property type="nucleotide sequence ID" value="NZ_AQPN01000101.1"/>
</dbReference>
<reference evidence="1 2" key="1">
    <citation type="journal article" date="2013" name="Genome Announc.">
        <title>Draft Genome Sequence of Arcticibacter svalbardensis Strain MN12-7T, a Member of the Family Sphingobacteriaceae Isolated from an Arctic Soil Sample.</title>
        <authorList>
            <person name="Shivaji S."/>
            <person name="Ara S."/>
            <person name="Prasad S."/>
            <person name="Manasa B.P."/>
            <person name="Begum Z."/>
            <person name="Singh A."/>
            <person name="Kumar Pinnaka A."/>
        </authorList>
    </citation>
    <scope>NUCLEOTIDE SEQUENCE [LARGE SCALE GENOMIC DNA]</scope>
    <source>
        <strain evidence="1 2">MN12-7</strain>
    </source>
</reference>
<dbReference type="Proteomes" id="UP000014174">
    <property type="component" value="Unassembled WGS sequence"/>
</dbReference>
<dbReference type="STRING" id="1150600.ADIARSV_2909"/>
<dbReference type="OrthoDB" id="224124at2"/>
<comment type="caution">
    <text evidence="1">The sequence shown here is derived from an EMBL/GenBank/DDBJ whole genome shotgun (WGS) entry which is preliminary data.</text>
</comment>
<dbReference type="AlphaFoldDB" id="R9GQB3"/>
<keyword evidence="2" id="KW-1185">Reference proteome</keyword>
<dbReference type="EMBL" id="AQPN01000101">
    <property type="protein sequence ID" value="EOR93916.1"/>
    <property type="molecule type" value="Genomic_DNA"/>
</dbReference>
<evidence type="ECO:0000313" key="1">
    <source>
        <dbReference type="EMBL" id="EOR93916.1"/>
    </source>
</evidence>